<dbReference type="Gene3D" id="3.10.20.90">
    <property type="entry name" value="Phosphatidylinositol 3-kinase Catalytic Subunit, Chain A, domain 1"/>
    <property type="match status" value="1"/>
</dbReference>
<name>A0A1D2VEN9_9ASCO</name>
<protein>
    <recommendedName>
        <fullName evidence="3">Rad60/SUMO-like domain-containing protein</fullName>
    </recommendedName>
</protein>
<feature type="compositionally biased region" description="Basic and acidic residues" evidence="2">
    <location>
        <begin position="237"/>
        <end position="246"/>
    </location>
</feature>
<dbReference type="InterPro" id="IPR029071">
    <property type="entry name" value="Ubiquitin-like_domsf"/>
</dbReference>
<evidence type="ECO:0000313" key="5">
    <source>
        <dbReference type="Proteomes" id="UP000095038"/>
    </source>
</evidence>
<proteinExistence type="predicted"/>
<dbReference type="Pfam" id="PF11976">
    <property type="entry name" value="Rad60-SLD"/>
    <property type="match status" value="1"/>
</dbReference>
<dbReference type="InParanoid" id="A0A1D2VEN9"/>
<feature type="compositionally biased region" description="Polar residues" evidence="2">
    <location>
        <begin position="396"/>
        <end position="435"/>
    </location>
</feature>
<keyword evidence="1" id="KW-0175">Coiled coil</keyword>
<feature type="coiled-coil region" evidence="1">
    <location>
        <begin position="12"/>
        <end position="60"/>
    </location>
</feature>
<dbReference type="EMBL" id="KV454483">
    <property type="protein sequence ID" value="ODV60085.1"/>
    <property type="molecule type" value="Genomic_DNA"/>
</dbReference>
<dbReference type="GeneID" id="30962992"/>
<gene>
    <name evidence="4" type="ORF">ASCRUDRAFT_156057</name>
</gene>
<reference evidence="5" key="1">
    <citation type="submission" date="2016-05" db="EMBL/GenBank/DDBJ databases">
        <title>Comparative genomics of biotechnologically important yeasts.</title>
        <authorList>
            <consortium name="DOE Joint Genome Institute"/>
            <person name="Riley R."/>
            <person name="Haridas S."/>
            <person name="Wolfe K.H."/>
            <person name="Lopes M.R."/>
            <person name="Hittinger C.T."/>
            <person name="Goker M."/>
            <person name="Salamov A."/>
            <person name="Wisecaver J."/>
            <person name="Long T.M."/>
            <person name="Aerts A.L."/>
            <person name="Barry K."/>
            <person name="Choi C."/>
            <person name="Clum A."/>
            <person name="Coughlan A.Y."/>
            <person name="Deshpande S."/>
            <person name="Douglass A.P."/>
            <person name="Hanson S.J."/>
            <person name="Klenk H.-P."/>
            <person name="Labutti K."/>
            <person name="Lapidus A."/>
            <person name="Lindquist E."/>
            <person name="Lipzen A."/>
            <person name="Meier-Kolthoff J.P."/>
            <person name="Ohm R.A."/>
            <person name="Otillar R.P."/>
            <person name="Pangilinan J."/>
            <person name="Peng Y."/>
            <person name="Rokas A."/>
            <person name="Rosa C.A."/>
            <person name="Scheuner C."/>
            <person name="Sibirny A.A."/>
            <person name="Slot J.C."/>
            <person name="Stielow J.B."/>
            <person name="Sun H."/>
            <person name="Kurtzman C.P."/>
            <person name="Blackwell M."/>
            <person name="Grigoriev I.V."/>
            <person name="Jeffries T.W."/>
        </authorList>
    </citation>
    <scope>NUCLEOTIDE SEQUENCE [LARGE SCALE GENOMIC DNA]</scope>
    <source>
        <strain evidence="5">DSM 1968</strain>
    </source>
</reference>
<dbReference type="Proteomes" id="UP000095038">
    <property type="component" value="Unassembled WGS sequence"/>
</dbReference>
<feature type="region of interest" description="Disordered" evidence="2">
    <location>
        <begin position="150"/>
        <end position="246"/>
    </location>
</feature>
<keyword evidence="5" id="KW-1185">Reference proteome</keyword>
<feature type="region of interest" description="Disordered" evidence="2">
    <location>
        <begin position="388"/>
        <end position="472"/>
    </location>
</feature>
<evidence type="ECO:0000256" key="1">
    <source>
        <dbReference type="SAM" id="Coils"/>
    </source>
</evidence>
<accession>A0A1D2VEN9</accession>
<evidence type="ECO:0000313" key="4">
    <source>
        <dbReference type="EMBL" id="ODV60085.1"/>
    </source>
</evidence>
<feature type="domain" description="Rad60/SUMO-like" evidence="3">
    <location>
        <begin position="527"/>
        <end position="595"/>
    </location>
</feature>
<sequence>MDPIQAFYESSLTSLNKLKENYDNELKLAQEKLLTSETRLNEISKQLDFAIVEKNQLKVQNLSLLKEIDILRKSNQTLREKYNDSITNTKSHQQAILFKLEQWKTINNSIIEKMNESKIIWGFFNSSFISNESLVPTKSLQNDFLDDRSMKEITDPNSNNKDAVEKPHTDDNEDDTNIENGNIKLVTSANNEYENRDGDNKDDKNNGNQNDEDLDNKNQNNKINKDKSNQINQSNESDEKNEKAEITIENPIITEDKLSNIIINYNETETIESEKQTIAKNETETENNNENLSFTEAEKPRSILTENKQQEIEDSLLTKTLDENQKNIFSENKLNKILKKNITTDESYTPKPFVIETQDKINNNISTNENESISENKENTIENRYAAPKPIPNVLDDSQNPQKHNQDTLNDGQSNSSSVRNNIASDSNSVSLNSNHVKELETPPNSRSSLDPVFDNSISEKKRTSSMMNEESNTFDKSDIISSDIVNNDIENEFSRINSDDNDFVNDLVPQNKKIKSSKISKTKSFITVKVVRFDSSLELIFRMKTTTKFKKLFLYYLRNAKVNTEVVFVYEGAIVLPTDTPAKLKIEDESIIQAFPK</sequence>
<dbReference type="AlphaFoldDB" id="A0A1D2VEN9"/>
<dbReference type="RefSeq" id="XP_020046392.1">
    <property type="nucleotide sequence ID" value="XM_020189356.1"/>
</dbReference>
<dbReference type="InterPro" id="IPR022617">
    <property type="entry name" value="Rad60/SUMO-like_dom"/>
</dbReference>
<organism evidence="4 5">
    <name type="scientific">Ascoidea rubescens DSM 1968</name>
    <dbReference type="NCBI Taxonomy" id="1344418"/>
    <lineage>
        <taxon>Eukaryota</taxon>
        <taxon>Fungi</taxon>
        <taxon>Dikarya</taxon>
        <taxon>Ascomycota</taxon>
        <taxon>Saccharomycotina</taxon>
        <taxon>Saccharomycetes</taxon>
        <taxon>Ascoideaceae</taxon>
        <taxon>Ascoidea</taxon>
    </lineage>
</organism>
<feature type="compositionally biased region" description="Basic and acidic residues" evidence="2">
    <location>
        <begin position="193"/>
        <end position="205"/>
    </location>
</feature>
<dbReference type="SUPFAM" id="SSF54236">
    <property type="entry name" value="Ubiquitin-like"/>
    <property type="match status" value="1"/>
</dbReference>
<dbReference type="STRING" id="1344418.A0A1D2VEN9"/>
<dbReference type="PANTHER" id="PTHR10562">
    <property type="entry name" value="SMALL UBIQUITIN-RELATED MODIFIER"/>
    <property type="match status" value="1"/>
</dbReference>
<evidence type="ECO:0000256" key="2">
    <source>
        <dbReference type="SAM" id="MobiDB-lite"/>
    </source>
</evidence>
<dbReference type="CDD" id="cd01763">
    <property type="entry name" value="Ubl_SUMO_like"/>
    <property type="match status" value="1"/>
</dbReference>
<evidence type="ECO:0000259" key="3">
    <source>
        <dbReference type="Pfam" id="PF11976"/>
    </source>
</evidence>